<dbReference type="AlphaFoldDB" id="A0A4E0RAK1"/>
<protein>
    <recommendedName>
        <fullName evidence="4">CUB domain-containing protein</fullName>
    </recommendedName>
</protein>
<reference evidence="2" key="1">
    <citation type="submission" date="2019-03" db="EMBL/GenBank/DDBJ databases">
        <title>Improved annotation for the trematode Fasciola hepatica.</title>
        <authorList>
            <person name="Choi Y.-J."/>
            <person name="Martin J."/>
            <person name="Mitreva M."/>
        </authorList>
    </citation>
    <scope>NUCLEOTIDE SEQUENCE [LARGE SCALE GENOMIC DNA]</scope>
</reference>
<keyword evidence="1" id="KW-0732">Signal</keyword>
<dbReference type="Proteomes" id="UP000230066">
    <property type="component" value="Unassembled WGS sequence"/>
</dbReference>
<proteinExistence type="predicted"/>
<evidence type="ECO:0000313" key="2">
    <source>
        <dbReference type="EMBL" id="THD18577.1"/>
    </source>
</evidence>
<gene>
    <name evidence="2" type="ORF">D915_010869</name>
</gene>
<evidence type="ECO:0000313" key="3">
    <source>
        <dbReference type="Proteomes" id="UP000230066"/>
    </source>
</evidence>
<comment type="caution">
    <text evidence="2">The sequence shown here is derived from an EMBL/GenBank/DDBJ whole genome shotgun (WGS) entry which is preliminary data.</text>
</comment>
<name>A0A4E0RAK1_FASHE</name>
<keyword evidence="3" id="KW-1185">Reference proteome</keyword>
<evidence type="ECO:0008006" key="4">
    <source>
        <dbReference type="Google" id="ProtNLM"/>
    </source>
</evidence>
<feature type="chain" id="PRO_5020027067" description="CUB domain-containing protein" evidence="1">
    <location>
        <begin position="21"/>
        <end position="210"/>
    </location>
</feature>
<accession>A0A4E0RAK1</accession>
<feature type="signal peptide" evidence="1">
    <location>
        <begin position="1"/>
        <end position="20"/>
    </location>
</feature>
<dbReference type="EMBL" id="JXXN02009890">
    <property type="protein sequence ID" value="THD18577.1"/>
    <property type="molecule type" value="Genomic_DNA"/>
</dbReference>
<evidence type="ECO:0000256" key="1">
    <source>
        <dbReference type="SAM" id="SignalP"/>
    </source>
</evidence>
<organism evidence="2 3">
    <name type="scientific">Fasciola hepatica</name>
    <name type="common">Liver fluke</name>
    <dbReference type="NCBI Taxonomy" id="6192"/>
    <lineage>
        <taxon>Eukaryota</taxon>
        <taxon>Metazoa</taxon>
        <taxon>Spiralia</taxon>
        <taxon>Lophotrochozoa</taxon>
        <taxon>Platyhelminthes</taxon>
        <taxon>Trematoda</taxon>
        <taxon>Digenea</taxon>
        <taxon>Plagiorchiida</taxon>
        <taxon>Echinostomata</taxon>
        <taxon>Echinostomatoidea</taxon>
        <taxon>Fasciolidae</taxon>
        <taxon>Fasciola</taxon>
    </lineage>
</organism>
<sequence length="210" mass="23323">MNVRILLLLVANQLYAKTDSCINQVDLICVPPVVRPVICGSESLYATEEENVIEVGSQTDTIPAHTECTWTIANKPEQGELRRSILIYLKINNGSYSNQCVRISDPTAPREQIICAQNGRNVFESGRDPITLWFPGILADEQLNPINIYYKLGNIMDSNCGSALLTAEDAPKRLQVPTESKCTWLLSANSIEPIVVYTKSEKVVRLISVN</sequence>